<comment type="caution">
    <text evidence="5">The sequence shown here is derived from an EMBL/GenBank/DDBJ whole genome shotgun (WGS) entry which is preliminary data.</text>
</comment>
<keyword evidence="1" id="KW-0805">Transcription regulation</keyword>
<dbReference type="InterPro" id="IPR018060">
    <property type="entry name" value="HTH_AraC"/>
</dbReference>
<organism evidence="5 6">
    <name type="scientific">Paenibacillus albidus</name>
    <dbReference type="NCBI Taxonomy" id="2041023"/>
    <lineage>
        <taxon>Bacteria</taxon>
        <taxon>Bacillati</taxon>
        <taxon>Bacillota</taxon>
        <taxon>Bacilli</taxon>
        <taxon>Bacillales</taxon>
        <taxon>Paenibacillaceae</taxon>
        <taxon>Paenibacillus</taxon>
    </lineage>
</organism>
<evidence type="ECO:0000256" key="2">
    <source>
        <dbReference type="ARBA" id="ARBA00023125"/>
    </source>
</evidence>
<dbReference type="InterPro" id="IPR037923">
    <property type="entry name" value="HTH-like"/>
</dbReference>
<dbReference type="Gene3D" id="2.60.120.280">
    <property type="entry name" value="Regulatory protein AraC"/>
    <property type="match status" value="1"/>
</dbReference>
<dbReference type="GO" id="GO:0003700">
    <property type="term" value="F:DNA-binding transcription factor activity"/>
    <property type="evidence" value="ECO:0007669"/>
    <property type="project" value="InterPro"/>
</dbReference>
<dbReference type="InterPro" id="IPR003313">
    <property type="entry name" value="AraC-bd"/>
</dbReference>
<dbReference type="Pfam" id="PF02311">
    <property type="entry name" value="AraC_binding"/>
    <property type="match status" value="1"/>
</dbReference>
<dbReference type="InterPro" id="IPR009057">
    <property type="entry name" value="Homeodomain-like_sf"/>
</dbReference>
<sequence length="276" mass="31341">MDISLFPMVTENETRLPVYVTTVGHWEHQEPMRRPEGFPDFQWFYVAGGEGILTAGDREFTVKAGQSFCLYPGVSHAYRATSEPWELYWLSIGGEQTMALLQWSGVFSSGVHSVSDPLKMQQMLEEIIAAAQSSDTRSGTECSKLAYSFLLDIGVAVSASSAATEPLHRRIQPVIRHIREHIHRPLPLQELAACISLSEQQLCTLFRKTMNMRPMAYVNRERINRSKELMFHSPKRRVSDIAGDVGFSSSSYFIAHFKRQEGITPEQFMRLHGLRD</sequence>
<dbReference type="Pfam" id="PF12833">
    <property type="entry name" value="HTH_18"/>
    <property type="match status" value="1"/>
</dbReference>
<proteinExistence type="predicted"/>
<dbReference type="RefSeq" id="WP_189026287.1">
    <property type="nucleotide sequence ID" value="NZ_BMKR01000011.1"/>
</dbReference>
<dbReference type="PRINTS" id="PR00032">
    <property type="entry name" value="HTHARAC"/>
</dbReference>
<dbReference type="GO" id="GO:0043565">
    <property type="term" value="F:sequence-specific DNA binding"/>
    <property type="evidence" value="ECO:0007669"/>
    <property type="project" value="InterPro"/>
</dbReference>
<reference evidence="5" key="2">
    <citation type="submission" date="2020-09" db="EMBL/GenBank/DDBJ databases">
        <authorList>
            <person name="Sun Q."/>
            <person name="Zhou Y."/>
        </authorList>
    </citation>
    <scope>NUCLEOTIDE SEQUENCE</scope>
    <source>
        <strain evidence="5">CGMCC 1.16134</strain>
    </source>
</reference>
<dbReference type="Gene3D" id="1.10.10.60">
    <property type="entry name" value="Homeodomain-like"/>
    <property type="match status" value="2"/>
</dbReference>
<keyword evidence="3" id="KW-0804">Transcription</keyword>
<evidence type="ECO:0000313" key="5">
    <source>
        <dbReference type="EMBL" id="GGF83687.1"/>
    </source>
</evidence>
<gene>
    <name evidence="5" type="ORF">GCM10010912_31060</name>
</gene>
<keyword evidence="2" id="KW-0238">DNA-binding</keyword>
<dbReference type="PANTHER" id="PTHR43280">
    <property type="entry name" value="ARAC-FAMILY TRANSCRIPTIONAL REGULATOR"/>
    <property type="match status" value="1"/>
</dbReference>
<dbReference type="SUPFAM" id="SSF51215">
    <property type="entry name" value="Regulatory protein AraC"/>
    <property type="match status" value="1"/>
</dbReference>
<dbReference type="Proteomes" id="UP000637643">
    <property type="component" value="Unassembled WGS sequence"/>
</dbReference>
<dbReference type="EMBL" id="BMKR01000011">
    <property type="protein sequence ID" value="GGF83687.1"/>
    <property type="molecule type" value="Genomic_DNA"/>
</dbReference>
<name>A0A917CBW5_9BACL</name>
<dbReference type="SMART" id="SM00342">
    <property type="entry name" value="HTH_ARAC"/>
    <property type="match status" value="1"/>
</dbReference>
<dbReference type="SUPFAM" id="SSF46689">
    <property type="entry name" value="Homeodomain-like"/>
    <property type="match status" value="2"/>
</dbReference>
<dbReference type="AlphaFoldDB" id="A0A917CBW5"/>
<dbReference type="InterPro" id="IPR020449">
    <property type="entry name" value="Tscrpt_reg_AraC-type_HTH"/>
</dbReference>
<dbReference type="PANTHER" id="PTHR43280:SF2">
    <property type="entry name" value="HTH-TYPE TRANSCRIPTIONAL REGULATOR EXSA"/>
    <property type="match status" value="1"/>
</dbReference>
<evidence type="ECO:0000259" key="4">
    <source>
        <dbReference type="PROSITE" id="PS01124"/>
    </source>
</evidence>
<protein>
    <recommendedName>
        <fullName evidence="4">HTH araC/xylS-type domain-containing protein</fullName>
    </recommendedName>
</protein>
<reference evidence="5" key="1">
    <citation type="journal article" date="2014" name="Int. J. Syst. Evol. Microbiol.">
        <title>Complete genome sequence of Corynebacterium casei LMG S-19264T (=DSM 44701T), isolated from a smear-ripened cheese.</title>
        <authorList>
            <consortium name="US DOE Joint Genome Institute (JGI-PGF)"/>
            <person name="Walter F."/>
            <person name="Albersmeier A."/>
            <person name="Kalinowski J."/>
            <person name="Ruckert C."/>
        </authorList>
    </citation>
    <scope>NUCLEOTIDE SEQUENCE</scope>
    <source>
        <strain evidence="5">CGMCC 1.16134</strain>
    </source>
</reference>
<accession>A0A917CBW5</accession>
<keyword evidence="6" id="KW-1185">Reference proteome</keyword>
<evidence type="ECO:0000256" key="3">
    <source>
        <dbReference type="ARBA" id="ARBA00023163"/>
    </source>
</evidence>
<feature type="domain" description="HTH araC/xylS-type" evidence="4">
    <location>
        <begin position="172"/>
        <end position="271"/>
    </location>
</feature>
<evidence type="ECO:0000313" key="6">
    <source>
        <dbReference type="Proteomes" id="UP000637643"/>
    </source>
</evidence>
<dbReference type="PROSITE" id="PS01124">
    <property type="entry name" value="HTH_ARAC_FAMILY_2"/>
    <property type="match status" value="1"/>
</dbReference>
<evidence type="ECO:0000256" key="1">
    <source>
        <dbReference type="ARBA" id="ARBA00023015"/>
    </source>
</evidence>